<keyword evidence="1" id="KW-1133">Transmembrane helix</keyword>
<feature type="transmembrane region" description="Helical" evidence="1">
    <location>
        <begin position="43"/>
        <end position="60"/>
    </location>
</feature>
<sequence length="119" mass="13702">MLSIFLTALCNSFVNSYMEREIDQKENAESILKQISPGNLKKSIFVLALIGMGLNLFWIGKNHGSIFPEFFYLSLGYWIPVNILIFENSFQKNQIYRILGEGYFILACLPVISRKLFPI</sequence>
<evidence type="ECO:0000313" key="2">
    <source>
        <dbReference type="EMBL" id="EMF81845.1"/>
    </source>
</evidence>
<evidence type="ECO:0000256" key="1">
    <source>
        <dbReference type="SAM" id="Phobius"/>
    </source>
</evidence>
<feature type="transmembrane region" description="Helical" evidence="1">
    <location>
        <begin position="66"/>
        <end position="86"/>
    </location>
</feature>
<accession>M3GZC8</accession>
<evidence type="ECO:0000313" key="3">
    <source>
        <dbReference type="Proteomes" id="UP000011770"/>
    </source>
</evidence>
<name>M3GZC8_9LEPT</name>
<dbReference type="Proteomes" id="UP000011770">
    <property type="component" value="Unassembled WGS sequence"/>
</dbReference>
<proteinExistence type="predicted"/>
<keyword evidence="1" id="KW-0472">Membrane</keyword>
<gene>
    <name evidence="2" type="ORF">LEP1GSC188_0809</name>
</gene>
<reference evidence="2 3" key="1">
    <citation type="submission" date="2013-01" db="EMBL/GenBank/DDBJ databases">
        <authorList>
            <person name="Harkins D.M."/>
            <person name="Durkin A.S."/>
            <person name="Brinkac L.M."/>
            <person name="Haft D.H."/>
            <person name="Selengut J.D."/>
            <person name="Sanka R."/>
            <person name="DePew J."/>
            <person name="Purushe J."/>
            <person name="Tulsiani S.M."/>
            <person name="Graham G.C."/>
            <person name="Burns M.-A."/>
            <person name="Dohnt M.F."/>
            <person name="Smythe L.D."/>
            <person name="McKay D.B."/>
            <person name="Craig S.B."/>
            <person name="Vinetz J.M."/>
            <person name="Sutton G.G."/>
            <person name="Nierman W.C."/>
            <person name="Fouts D.E."/>
        </authorList>
    </citation>
    <scope>NUCLEOTIDE SEQUENCE [LARGE SCALE GENOMIC DNA]</scope>
    <source>
        <strain evidence="2 3">LT2116</strain>
    </source>
</reference>
<protein>
    <submittedName>
        <fullName evidence="2">Uncharacterized protein</fullName>
    </submittedName>
</protein>
<keyword evidence="1" id="KW-0812">Transmembrane</keyword>
<dbReference type="EMBL" id="AHOR02000029">
    <property type="protein sequence ID" value="EMF81845.1"/>
    <property type="molecule type" value="Genomic_DNA"/>
</dbReference>
<dbReference type="AlphaFoldDB" id="M3GZC8"/>
<organism evidence="2 3">
    <name type="scientific">Leptospira weilii serovar Topaz str. LT2116</name>
    <dbReference type="NCBI Taxonomy" id="1088540"/>
    <lineage>
        <taxon>Bacteria</taxon>
        <taxon>Pseudomonadati</taxon>
        <taxon>Spirochaetota</taxon>
        <taxon>Spirochaetia</taxon>
        <taxon>Leptospirales</taxon>
        <taxon>Leptospiraceae</taxon>
        <taxon>Leptospira</taxon>
    </lineage>
</organism>
<comment type="caution">
    <text evidence="2">The sequence shown here is derived from an EMBL/GenBank/DDBJ whole genome shotgun (WGS) entry which is preliminary data.</text>
</comment>